<keyword evidence="6 8" id="KW-0472">Membrane</keyword>
<evidence type="ECO:0000256" key="7">
    <source>
        <dbReference type="ARBA" id="ARBA00023177"/>
    </source>
</evidence>
<dbReference type="Gene3D" id="1.10.3430.10">
    <property type="entry name" value="Ammonium transporter AmtB like domains"/>
    <property type="match status" value="1"/>
</dbReference>
<dbReference type="InterPro" id="IPR024041">
    <property type="entry name" value="NH4_transpt_AmtB-like_dom"/>
</dbReference>
<feature type="transmembrane region" description="Helical" evidence="8">
    <location>
        <begin position="334"/>
        <end position="355"/>
    </location>
</feature>
<keyword evidence="5 8" id="KW-1133">Transmembrane helix</keyword>
<evidence type="ECO:0000256" key="6">
    <source>
        <dbReference type="ARBA" id="ARBA00023136"/>
    </source>
</evidence>
<feature type="transmembrane region" description="Helical" evidence="8">
    <location>
        <begin position="302"/>
        <end position="322"/>
    </location>
</feature>
<evidence type="ECO:0000313" key="11">
    <source>
        <dbReference type="Proteomes" id="UP000001876"/>
    </source>
</evidence>
<reference evidence="10 11" key="1">
    <citation type="journal article" date="2009" name="Science">
        <title>Green evolution and dynamic adaptations revealed by genomes of the marine picoeukaryotes Micromonas.</title>
        <authorList>
            <person name="Worden A.Z."/>
            <person name="Lee J.H."/>
            <person name="Mock T."/>
            <person name="Rouze P."/>
            <person name="Simmons M.P."/>
            <person name="Aerts A.L."/>
            <person name="Allen A.E."/>
            <person name="Cuvelier M.L."/>
            <person name="Derelle E."/>
            <person name="Everett M.V."/>
            <person name="Foulon E."/>
            <person name="Grimwood J."/>
            <person name="Gundlach H."/>
            <person name="Henrissat B."/>
            <person name="Napoli C."/>
            <person name="McDonald S.M."/>
            <person name="Parker M.S."/>
            <person name="Rombauts S."/>
            <person name="Salamov A."/>
            <person name="Von Dassow P."/>
            <person name="Badger J.H."/>
            <person name="Coutinho P.M."/>
            <person name="Demir E."/>
            <person name="Dubchak I."/>
            <person name="Gentemann C."/>
            <person name="Eikrem W."/>
            <person name="Gready J.E."/>
            <person name="John U."/>
            <person name="Lanier W."/>
            <person name="Lindquist E.A."/>
            <person name="Lucas S."/>
            <person name="Mayer K.F."/>
            <person name="Moreau H."/>
            <person name="Not F."/>
            <person name="Otillar R."/>
            <person name="Panaud O."/>
            <person name="Pangilinan J."/>
            <person name="Paulsen I."/>
            <person name="Piegu B."/>
            <person name="Poliakov A."/>
            <person name="Robbens S."/>
            <person name="Schmutz J."/>
            <person name="Toulza E."/>
            <person name="Wyss T."/>
            <person name="Zelensky A."/>
            <person name="Zhou K."/>
            <person name="Armbrust E.V."/>
            <person name="Bhattacharya D."/>
            <person name="Goodenough U.W."/>
            <person name="Van de Peer Y."/>
            <person name="Grigoriev I.V."/>
        </authorList>
    </citation>
    <scope>NUCLEOTIDE SEQUENCE [LARGE SCALE GENOMIC DNA]</scope>
    <source>
        <strain evidence="10 11">CCMP1545</strain>
    </source>
</reference>
<accession>C1MHX0</accession>
<dbReference type="InterPro" id="IPR001905">
    <property type="entry name" value="Ammonium_transpt"/>
</dbReference>
<evidence type="ECO:0000256" key="5">
    <source>
        <dbReference type="ARBA" id="ARBA00022989"/>
    </source>
</evidence>
<dbReference type="PANTHER" id="PTHR43029:SF10">
    <property type="entry name" value="AMMONIUM TRANSPORTER MEP2"/>
    <property type="match status" value="1"/>
</dbReference>
<evidence type="ECO:0000259" key="9">
    <source>
        <dbReference type="Pfam" id="PF00909"/>
    </source>
</evidence>
<proteinExistence type="inferred from homology"/>
<evidence type="ECO:0000256" key="4">
    <source>
        <dbReference type="ARBA" id="ARBA00022692"/>
    </source>
</evidence>
<feature type="transmembrane region" description="Helical" evidence="8">
    <location>
        <begin position="217"/>
        <end position="235"/>
    </location>
</feature>
<dbReference type="SUPFAM" id="SSF111352">
    <property type="entry name" value="Ammonium transporter"/>
    <property type="match status" value="1"/>
</dbReference>
<evidence type="ECO:0000313" key="10">
    <source>
        <dbReference type="EMBL" id="EEH60817.1"/>
    </source>
</evidence>
<keyword evidence="3 8" id="KW-0813">Transport</keyword>
<keyword evidence="11" id="KW-1185">Reference proteome</keyword>
<gene>
    <name evidence="10" type="primary">AMT2.2</name>
    <name evidence="10" type="ORF">MICPUCDRAFT_50351</name>
</gene>
<protein>
    <recommendedName>
        <fullName evidence="8">Ammonium transporter</fullName>
    </recommendedName>
</protein>
<feature type="transmembrane region" description="Helical" evidence="8">
    <location>
        <begin position="278"/>
        <end position="296"/>
    </location>
</feature>
<dbReference type="AlphaFoldDB" id="C1MHX0"/>
<evidence type="ECO:0000256" key="8">
    <source>
        <dbReference type="RuleBase" id="RU362002"/>
    </source>
</evidence>
<dbReference type="Pfam" id="PF00909">
    <property type="entry name" value="Ammonium_transp"/>
    <property type="match status" value="1"/>
</dbReference>
<feature type="transmembrane region" description="Helical" evidence="8">
    <location>
        <begin position="146"/>
        <end position="166"/>
    </location>
</feature>
<dbReference type="PANTHER" id="PTHR43029">
    <property type="entry name" value="AMMONIUM TRANSPORTER MEP2"/>
    <property type="match status" value="1"/>
</dbReference>
<feature type="transmembrane region" description="Helical" evidence="8">
    <location>
        <begin position="15"/>
        <end position="39"/>
    </location>
</feature>
<feature type="domain" description="Ammonium transporter AmtB-like" evidence="9">
    <location>
        <begin position="15"/>
        <end position="419"/>
    </location>
</feature>
<feature type="transmembrane region" description="Helical" evidence="8">
    <location>
        <begin position="51"/>
        <end position="71"/>
    </location>
</feature>
<dbReference type="KEGG" id="mpp:MICPUCDRAFT_50351"/>
<organism evidence="11">
    <name type="scientific">Micromonas pusilla (strain CCMP1545)</name>
    <name type="common">Picoplanktonic green alga</name>
    <dbReference type="NCBI Taxonomy" id="564608"/>
    <lineage>
        <taxon>Eukaryota</taxon>
        <taxon>Viridiplantae</taxon>
        <taxon>Chlorophyta</taxon>
        <taxon>Mamiellophyceae</taxon>
        <taxon>Mamiellales</taxon>
        <taxon>Mamiellaceae</taxon>
        <taxon>Micromonas</taxon>
    </lineage>
</organism>
<dbReference type="STRING" id="564608.C1MHX0"/>
<evidence type="ECO:0000256" key="1">
    <source>
        <dbReference type="ARBA" id="ARBA00004141"/>
    </source>
</evidence>
<dbReference type="eggNOG" id="KOG0682">
    <property type="taxonomic scope" value="Eukaryota"/>
</dbReference>
<dbReference type="NCBIfam" id="TIGR00836">
    <property type="entry name" value="amt"/>
    <property type="match status" value="1"/>
</dbReference>
<dbReference type="GeneID" id="9680212"/>
<dbReference type="GO" id="GO:0008519">
    <property type="term" value="F:ammonium channel activity"/>
    <property type="evidence" value="ECO:0007669"/>
    <property type="project" value="InterPro"/>
</dbReference>
<dbReference type="RefSeq" id="XP_003055565.1">
    <property type="nucleotide sequence ID" value="XM_003055519.1"/>
</dbReference>
<evidence type="ECO:0000256" key="3">
    <source>
        <dbReference type="ARBA" id="ARBA00022448"/>
    </source>
</evidence>
<feature type="transmembrane region" description="Helical" evidence="8">
    <location>
        <begin position="247"/>
        <end position="266"/>
    </location>
</feature>
<comment type="subcellular location">
    <subcellularLocation>
        <location evidence="8">Cell membrane</location>
        <topology evidence="8">Multi-pass membrane protein</topology>
    </subcellularLocation>
    <subcellularLocation>
        <location evidence="1">Membrane</location>
        <topology evidence="1">Multi-pass membrane protein</topology>
    </subcellularLocation>
</comment>
<dbReference type="Proteomes" id="UP000001876">
    <property type="component" value="Unassembled WGS sequence"/>
</dbReference>
<dbReference type="OMA" id="MNFRAWI"/>
<dbReference type="OrthoDB" id="534912at2759"/>
<dbReference type="EMBL" id="GG663735">
    <property type="protein sequence ID" value="EEH60817.1"/>
    <property type="molecule type" value="Genomic_DNA"/>
</dbReference>
<dbReference type="InterPro" id="IPR029020">
    <property type="entry name" value="Ammonium/urea_transptr"/>
</dbReference>
<name>C1MHX0_MICPC</name>
<dbReference type="GO" id="GO:0005886">
    <property type="term" value="C:plasma membrane"/>
    <property type="evidence" value="ECO:0007669"/>
    <property type="project" value="UniProtKB-SubCell"/>
</dbReference>
<sequence length="437" mass="46373">MVSVTSTTVDTGDTAFMIVSMALVMFMTPGLAFFYGGLVRQQNVLTIMMQNFVCMGMVTMIWVLWGFSLVFGNSGGLMGDPGSFAMMKNVLGTPLRSYVDGQTASDAYWDMTIPGLVFAGFQGMFAVIAPALMTGAFADRLLFRPYLLFIFLWVHLVYFPWANWIWGPDGWIGKEGVFDFAGGIVVHCTAGFSALATVVALPHRKKIEGDVDTDPHNIPFVALGTGMLWFGWFGFNAGSALGANATAATAAMNTEIAASVALFTWMCVEWKHKGKPSLVGACVGTIAGLATVTPAAGFIRPWGAVIIGVVCAPFCYTIMEVIKKKLDLVDALDVFAVHGMGGYLGTILVGCLARSSVGAPHYSAKLFGKQLIAASGCAVYSFVVGFGLIKGIGAVMPLLPDKDMIFAGLDVSVHGESAYKEGSSSGKVVNPLKANNV</sequence>
<keyword evidence="7 8" id="KW-0924">Ammonia transport</keyword>
<keyword evidence="4 8" id="KW-0812">Transmembrane</keyword>
<evidence type="ECO:0000256" key="2">
    <source>
        <dbReference type="ARBA" id="ARBA00005887"/>
    </source>
</evidence>
<comment type="similarity">
    <text evidence="2 8">Belongs to the ammonia transporter channel (TC 1.A.11.2) family.</text>
</comment>
<feature type="transmembrane region" description="Helical" evidence="8">
    <location>
        <begin position="113"/>
        <end position="134"/>
    </location>
</feature>
<feature type="transmembrane region" description="Helical" evidence="8">
    <location>
        <begin position="178"/>
        <end position="201"/>
    </location>
</feature>
<feature type="transmembrane region" description="Helical" evidence="8">
    <location>
        <begin position="367"/>
        <end position="389"/>
    </location>
</feature>